<organism evidence="2">
    <name type="scientific">Tetraselmis sp. GSL018</name>
    <dbReference type="NCBI Taxonomy" id="582737"/>
    <lineage>
        <taxon>Eukaryota</taxon>
        <taxon>Viridiplantae</taxon>
        <taxon>Chlorophyta</taxon>
        <taxon>core chlorophytes</taxon>
        <taxon>Chlorodendrophyceae</taxon>
        <taxon>Chlorodendrales</taxon>
        <taxon>Chlorodendraceae</taxon>
        <taxon>Tetraselmis</taxon>
    </lineage>
</organism>
<protein>
    <submittedName>
        <fullName evidence="2">Uncharacterized protein</fullName>
    </submittedName>
</protein>
<gene>
    <name evidence="2" type="ORF">TSPGSL018_6712</name>
</gene>
<evidence type="ECO:0000256" key="1">
    <source>
        <dbReference type="SAM" id="MobiDB-lite"/>
    </source>
</evidence>
<feature type="region of interest" description="Disordered" evidence="1">
    <location>
        <begin position="45"/>
        <end position="71"/>
    </location>
</feature>
<feature type="compositionally biased region" description="Basic and acidic residues" evidence="1">
    <location>
        <begin position="45"/>
        <end position="55"/>
    </location>
</feature>
<dbReference type="AlphaFoldDB" id="A0A061SFY5"/>
<evidence type="ECO:0000313" key="2">
    <source>
        <dbReference type="EMBL" id="JAC81979.1"/>
    </source>
</evidence>
<reference evidence="2" key="1">
    <citation type="submission" date="2014-05" db="EMBL/GenBank/DDBJ databases">
        <title>The transcriptome of the halophilic microalga Tetraselmis sp. GSL018 isolated from the Great Salt Lake, Utah.</title>
        <authorList>
            <person name="Jinkerson R.E."/>
            <person name="D'Adamo S."/>
            <person name="Posewitz M.C."/>
        </authorList>
    </citation>
    <scope>NUCLEOTIDE SEQUENCE</scope>
    <source>
        <strain evidence="2">GSL018</strain>
    </source>
</reference>
<accession>A0A061SFY5</accession>
<name>A0A061SFY5_9CHLO</name>
<dbReference type="EMBL" id="GBEZ01003137">
    <property type="protein sequence ID" value="JAC81979.1"/>
    <property type="molecule type" value="Transcribed_RNA"/>
</dbReference>
<sequence>MLKGKDRRKNSFTRSFGSLETASLVIGLQNLTGVKHIFKSIDKNWHEQTHGRKNEQSQPARQRLGPNPQTDSRYLMSSLESCVSRNSQYDTKFGVVVNIVMNKVKATIKL</sequence>
<proteinExistence type="predicted"/>